<sequence length="195" mass="22223">MENNKNQDVIILLHEIYGLNPFINDLGEDYRKQGFDVVCPNLLQRDCFSYAEAPEAYRYFITEVGFDAYQDVVRLIVQLKKTYRQVFVMGFSVGATIAWRCSESHDCDGVIGFYGSRIRDYLDLVPVCPVLLLFAEPDSFDVLAVIRQVRNKPMVTTQLFAAAHGYMDQNSSAYDQNQAQKSRAAVQAFFKMGTI</sequence>
<keyword evidence="3" id="KW-1185">Reference proteome</keyword>
<organism evidence="2 3">
    <name type="scientific">Acetobacterium fimetarium</name>
    <dbReference type="NCBI Taxonomy" id="52691"/>
    <lineage>
        <taxon>Bacteria</taxon>
        <taxon>Bacillati</taxon>
        <taxon>Bacillota</taxon>
        <taxon>Clostridia</taxon>
        <taxon>Eubacteriales</taxon>
        <taxon>Eubacteriaceae</taxon>
        <taxon>Acetobacterium</taxon>
    </lineage>
</organism>
<evidence type="ECO:0000313" key="3">
    <source>
        <dbReference type="Proteomes" id="UP000603234"/>
    </source>
</evidence>
<proteinExistence type="predicted"/>
<dbReference type="InterPro" id="IPR051049">
    <property type="entry name" value="Dienelactone_hydrolase-like"/>
</dbReference>
<dbReference type="Pfam" id="PF01738">
    <property type="entry name" value="DLH"/>
    <property type="match status" value="1"/>
</dbReference>
<dbReference type="PANTHER" id="PTHR46623">
    <property type="entry name" value="CARBOXYMETHYLENEBUTENOLIDASE-RELATED"/>
    <property type="match status" value="1"/>
</dbReference>
<keyword evidence="2" id="KW-0378">Hydrolase</keyword>
<dbReference type="InterPro" id="IPR029058">
    <property type="entry name" value="AB_hydrolase_fold"/>
</dbReference>
<protein>
    <submittedName>
        <fullName evidence="2">Hydrolase</fullName>
    </submittedName>
</protein>
<reference evidence="2 3" key="1">
    <citation type="journal article" date="2020" name="mSystems">
        <title>Defining Genomic and Predicted Metabolic Features of the Acetobacterium Genus.</title>
        <authorList>
            <person name="Ross D.E."/>
            <person name="Marshall C.W."/>
            <person name="Gulliver D."/>
            <person name="May H.D."/>
            <person name="Norman R.S."/>
        </authorList>
    </citation>
    <scope>NUCLEOTIDE SEQUENCE [LARGE SCALE GENOMIC DNA]</scope>
    <source>
        <strain evidence="2 3">DSM 8238</strain>
    </source>
</reference>
<dbReference type="SUPFAM" id="SSF53474">
    <property type="entry name" value="alpha/beta-Hydrolases"/>
    <property type="match status" value="1"/>
</dbReference>
<name>A0ABR6WZD4_9FIRM</name>
<dbReference type="EMBL" id="WJBC01000035">
    <property type="protein sequence ID" value="MBC3805561.1"/>
    <property type="molecule type" value="Genomic_DNA"/>
</dbReference>
<dbReference type="RefSeq" id="WP_186843448.1">
    <property type="nucleotide sequence ID" value="NZ_WJBC01000035.1"/>
</dbReference>
<evidence type="ECO:0000313" key="2">
    <source>
        <dbReference type="EMBL" id="MBC3805561.1"/>
    </source>
</evidence>
<comment type="caution">
    <text evidence="2">The sequence shown here is derived from an EMBL/GenBank/DDBJ whole genome shotgun (WGS) entry which is preliminary data.</text>
</comment>
<dbReference type="GO" id="GO:0016787">
    <property type="term" value="F:hydrolase activity"/>
    <property type="evidence" value="ECO:0007669"/>
    <property type="project" value="UniProtKB-KW"/>
</dbReference>
<dbReference type="Gene3D" id="3.40.50.1820">
    <property type="entry name" value="alpha/beta hydrolase"/>
    <property type="match status" value="1"/>
</dbReference>
<evidence type="ECO:0000259" key="1">
    <source>
        <dbReference type="Pfam" id="PF01738"/>
    </source>
</evidence>
<dbReference type="PANTHER" id="PTHR46623:SF6">
    <property type="entry name" value="ALPHA_BETA-HYDROLASES SUPERFAMILY PROTEIN"/>
    <property type="match status" value="1"/>
</dbReference>
<gene>
    <name evidence="2" type="ORF">GH808_14180</name>
</gene>
<feature type="domain" description="Dienelactone hydrolase" evidence="1">
    <location>
        <begin position="6"/>
        <end position="191"/>
    </location>
</feature>
<dbReference type="Proteomes" id="UP000603234">
    <property type="component" value="Unassembled WGS sequence"/>
</dbReference>
<accession>A0ABR6WZD4</accession>
<dbReference type="InterPro" id="IPR002925">
    <property type="entry name" value="Dienelactn_hydro"/>
</dbReference>